<sequence>MPLELAQSCEDMAATNSLLNILCYHNFISQEKEQEKCQFLVEPNQPLHGDTPLLLPQNNTDTCCSNANSRPDLWLTNPASTIPTTFQSVGFLVQISHVCIAAKLRKCNHKTCRDTRQMMCRSAPSCEWRPFRDWVLTVMSCREGLAQDCNSKGNSKDGQVDFMSMERSARVHTHIISAVHACYTILDASRANHGKRMIRSTDDGFMGPIIDVQSVCNLIYWMLNILACYSLEPAAMGRWDGYYIPRSVTVPAVHEAARHIDNLSLCSCRFWNLVDVAERKQNDLPDLIRSLQDTDRRKALKHQEHVGCAPNRCQTAHMDSTRVHQMHKCSLSENDCKQAKYPVQELIARVELGEGTAWSRDKKELSAVDASYIAISHVWSDGTGVGMSDQGQVNSCLFEYFARIAERLNCEGIWWDALSLPLEPRTRSRAINQMHKNYADAEYTVIHDSYLLNIKADDTETACLAIVLSPWFTRGWTALELRMATRVKVLFKSENEQTPAIMDLDEILAPHPDVVSRAHWLASRVIRRLRTQAIEFVDDILAVLGPRQTSRLRDRTIIAGLLTGMPQCNYSQSESEITKSILFYLGFVPHESLLHGRPTMCEKGPFSWSPATLDEMPITARIDNDIPELRRKRMLQIQDDGAVVGRWHCQTLTEHQVQNNRIEPHGDHVSVAVPFYSALLHWKDCLILRERKEDRGPAVLVMTVSTDKEHRDRFLDCRYVGAARIVEDTDEYGNDGGIQEHQNLVFSCDATVRIGADKDKHVCCARVAMEPWIDKATQVKLREKSPDKQAASEDPGQEQDDGDPQFTQPGRGSDASPQQENEEVVHDNLPDDEALEEELVFKALKTPKAPQILQLFLTHGVVITEEMKDKLDFKELSLLASAYLSNNRPDEAKQTCKLAYDKLPSGGAAQNNDTAAVEAMCELGRTCWKTGLLKEGQCAYSGCTSSPTGAGYDMGKRRLRLQALGELSLLHSQRGAMVEATSCYLEALKVIDPSLDVPANVYVFSHDALTRLGALCSHKDAEDRRLKTLYSRTLRDLERELGNGHAATLITAQNLAATLFAQGEIAEAEEVLKEVILGLEKILAGRQHLLFLRAKFDLARIHILQGKRKTPQDLERFAQECAGHLPSGHWLVRQARLASGRLYERQGELGKAIDSLEQLVESPPPTNVETSSIYLHACTERDLGIFYLMTGNTESAERQLKKARMQLEGTRLEDHLDVHVTDLYLAIVQNDQLSSQDDSQELRDTASRLFRKPISGIERICGPTCPETREIVSQIARLCEERVRKEYNGGAGMPVMQAIYQLSELLRRYGDDAASQGRVKRTIPYHDEFFRPEKSSEGPDFYRVEEVQLSREADEVIIENAAVSLHQYGTKESNSNETSLSETISIGDGTSDIDFESDSDNTLRNQSIYDLAGTVRKLGNGKQTQGLQEGDRVLALAVYPFTEKDRHKGFRNYTVVPASLVAVIPPSLSFHDAAALPLGITTAAKALFRGLNVPIACLTAGSNSRRKKGTGTVLVWGGTTSPGCNAIQLAAAAGCTVVATAPGKEFDYVRGLGANQVIDKYSTRAKEELLEILKKPEQTNLLGAIDTEETDISTAICKAVVGNRPVAPASASHVPDANVVKDPEICHKIFKEFLPKALSEKSYVVAPSPVYPPKISHLLATVEDAQKKVVTPVHCP</sequence>
<name>A0A3F3PUH7_9EURO</name>
<dbReference type="STRING" id="1341132.A0A3F3PUH7"/>
<dbReference type="SUPFAM" id="SSF48452">
    <property type="entry name" value="TPR-like"/>
    <property type="match status" value="1"/>
</dbReference>
<gene>
    <name evidence="3" type="ORF">BDQ94DRAFT_181214</name>
</gene>
<evidence type="ECO:0000256" key="1">
    <source>
        <dbReference type="SAM" id="MobiDB-lite"/>
    </source>
</evidence>
<dbReference type="InterPro" id="IPR036291">
    <property type="entry name" value="NAD(P)-bd_dom_sf"/>
</dbReference>
<dbReference type="InterPro" id="IPR020843">
    <property type="entry name" value="ER"/>
</dbReference>
<keyword evidence="4" id="KW-1185">Reference proteome</keyword>
<dbReference type="SUPFAM" id="SSF50129">
    <property type="entry name" value="GroES-like"/>
    <property type="match status" value="1"/>
</dbReference>
<protein>
    <recommendedName>
        <fullName evidence="2">Enoyl reductase (ER) domain-containing protein</fullName>
    </recommendedName>
</protein>
<dbReference type="SMART" id="SM00829">
    <property type="entry name" value="PKS_ER"/>
    <property type="match status" value="1"/>
</dbReference>
<accession>A0A3F3PUH7</accession>
<feature type="domain" description="Enoyl reductase (ER)" evidence="2">
    <location>
        <begin position="1334"/>
        <end position="1671"/>
    </location>
</feature>
<evidence type="ECO:0000313" key="3">
    <source>
        <dbReference type="EMBL" id="RDH30584.1"/>
    </source>
</evidence>
<dbReference type="SUPFAM" id="SSF51735">
    <property type="entry name" value="NAD(P)-binding Rossmann-fold domains"/>
    <property type="match status" value="1"/>
</dbReference>
<dbReference type="Gene3D" id="3.90.180.10">
    <property type="entry name" value="Medium-chain alcohol dehydrogenases, catalytic domain"/>
    <property type="match status" value="1"/>
</dbReference>
<proteinExistence type="predicted"/>
<dbReference type="GeneID" id="38142196"/>
<dbReference type="InterPro" id="IPR011990">
    <property type="entry name" value="TPR-like_helical_dom_sf"/>
</dbReference>
<feature type="compositionally biased region" description="Basic and acidic residues" evidence="1">
    <location>
        <begin position="780"/>
        <end position="791"/>
    </location>
</feature>
<feature type="region of interest" description="Disordered" evidence="1">
    <location>
        <begin position="778"/>
        <end position="825"/>
    </location>
</feature>
<dbReference type="EMBL" id="KZ852060">
    <property type="protein sequence ID" value="RDH30584.1"/>
    <property type="molecule type" value="Genomic_DNA"/>
</dbReference>
<dbReference type="InterPro" id="IPR011032">
    <property type="entry name" value="GroES-like_sf"/>
</dbReference>
<dbReference type="PANTHER" id="PTHR39596">
    <property type="match status" value="1"/>
</dbReference>
<dbReference type="Gene3D" id="3.40.50.720">
    <property type="entry name" value="NAD(P)-binding Rossmann-like Domain"/>
    <property type="match status" value="1"/>
</dbReference>
<dbReference type="PANTHER" id="PTHR39596:SF2">
    <property type="entry name" value="HET DOMAIN PROTEIN (AFU_ORTHOLOGUE AFUA_1G17550)-RELATED"/>
    <property type="match status" value="1"/>
</dbReference>
<dbReference type="GO" id="GO:0016491">
    <property type="term" value="F:oxidoreductase activity"/>
    <property type="evidence" value="ECO:0007669"/>
    <property type="project" value="InterPro"/>
</dbReference>
<dbReference type="Gene3D" id="1.25.40.10">
    <property type="entry name" value="Tetratricopeptide repeat domain"/>
    <property type="match status" value="1"/>
</dbReference>
<evidence type="ECO:0000313" key="4">
    <source>
        <dbReference type="Proteomes" id="UP000253729"/>
    </source>
</evidence>
<dbReference type="Proteomes" id="UP000253729">
    <property type="component" value="Unassembled WGS sequence"/>
</dbReference>
<feature type="compositionally biased region" description="Polar residues" evidence="1">
    <location>
        <begin position="806"/>
        <end position="819"/>
    </location>
</feature>
<dbReference type="RefSeq" id="XP_026623606.1">
    <property type="nucleotide sequence ID" value="XM_026773840.1"/>
</dbReference>
<organism evidence="3 4">
    <name type="scientific">Aspergillus welwitschiae</name>
    <dbReference type="NCBI Taxonomy" id="1341132"/>
    <lineage>
        <taxon>Eukaryota</taxon>
        <taxon>Fungi</taxon>
        <taxon>Dikarya</taxon>
        <taxon>Ascomycota</taxon>
        <taxon>Pezizomycotina</taxon>
        <taxon>Eurotiomycetes</taxon>
        <taxon>Eurotiomycetidae</taxon>
        <taxon>Eurotiales</taxon>
        <taxon>Aspergillaceae</taxon>
        <taxon>Aspergillus</taxon>
        <taxon>Aspergillus subgen. Circumdati</taxon>
    </lineage>
</organism>
<evidence type="ECO:0000259" key="2">
    <source>
        <dbReference type="SMART" id="SM00829"/>
    </source>
</evidence>
<reference evidence="3 4" key="1">
    <citation type="submission" date="2018-07" db="EMBL/GenBank/DDBJ databases">
        <title>The genomes of Aspergillus section Nigri reveals drivers in fungal speciation.</title>
        <authorList>
            <consortium name="DOE Joint Genome Institute"/>
            <person name="Vesth T.C."/>
            <person name="Nybo J."/>
            <person name="Theobald S."/>
            <person name="Brandl J."/>
            <person name="Frisvad J.C."/>
            <person name="Nielsen K.F."/>
            <person name="Lyhne E.K."/>
            <person name="Kogle M.E."/>
            <person name="Kuo A."/>
            <person name="Riley R."/>
            <person name="Clum A."/>
            <person name="Nolan M."/>
            <person name="Lipzen A."/>
            <person name="Salamov A."/>
            <person name="Henrissat B."/>
            <person name="Wiebenga A."/>
            <person name="De vries R.P."/>
            <person name="Grigoriev I.V."/>
            <person name="Mortensen U.H."/>
            <person name="Andersen M.R."/>
            <person name="Baker S.E."/>
        </authorList>
    </citation>
    <scope>NUCLEOTIDE SEQUENCE [LARGE SCALE GENOMIC DNA]</scope>
    <source>
        <strain evidence="3 4">CBS 139.54b</strain>
    </source>
</reference>